<keyword evidence="4" id="KW-1185">Reference proteome</keyword>
<dbReference type="GO" id="GO:0019005">
    <property type="term" value="C:SCF ubiquitin ligase complex"/>
    <property type="evidence" value="ECO:0007669"/>
    <property type="project" value="TreeGrafter"/>
</dbReference>
<dbReference type="InterPro" id="IPR057207">
    <property type="entry name" value="FBXL15_LRR"/>
</dbReference>
<dbReference type="STRING" id="94130.A0A2Z6RPZ8"/>
<dbReference type="Proteomes" id="UP000615446">
    <property type="component" value="Unassembled WGS sequence"/>
</dbReference>
<evidence type="ECO:0000313" key="3">
    <source>
        <dbReference type="EMBL" id="GES96201.1"/>
    </source>
</evidence>
<reference evidence="2 4" key="1">
    <citation type="submission" date="2017-11" db="EMBL/GenBank/DDBJ databases">
        <title>The genome of Rhizophagus clarus HR1 reveals common genetic basis of auxotrophy among arbuscular mycorrhizal fungi.</title>
        <authorList>
            <person name="Kobayashi Y."/>
        </authorList>
    </citation>
    <scope>NUCLEOTIDE SEQUENCE [LARGE SCALE GENOMIC DNA]</scope>
    <source>
        <strain evidence="2 4">HR1</strain>
    </source>
</reference>
<dbReference type="Proteomes" id="UP000247702">
    <property type="component" value="Unassembled WGS sequence"/>
</dbReference>
<proteinExistence type="predicted"/>
<feature type="domain" description="F-box/LRR-repeat protein 15-like leucin rich repeat" evidence="1">
    <location>
        <begin position="160"/>
        <end position="304"/>
    </location>
</feature>
<name>A0A2Z6RPZ8_9GLOM</name>
<sequence>MHIYNPLSNHYILVQVFGFLINQRDIYNCTLVNTQWNISATPFLYRAPKLNFSNINILRFLQTIKNAKEKQTSQPYNEMVREWSLKDSNSANYIAECCPNIEKLSCNNESFILCDNNNNNNVNSDDFKTKTVLNNWINLKSITLYNRCGTDLILEAIKINCSRLEELILWNCSVTDIGLIEIFKTCKILKSLRLYQCHEITDQTLISMSEICNSLINLDLRDCKKLSDNGILALSNSKIAKNLLSLYLEALNIKEDSFLVLAENTTNLRELYLRRLETITDEIVTAFAIGSRPCLKRLHLHLCPRFIGWGVKEAIEIRELSLLMQNIKLQVINIICENCRFLERFTLDIVSYSFSYSNEEIIGALSQLKNLKSLALFCGIKFSKFEVYEIKRRCKELVQINC</sequence>
<reference evidence="3" key="2">
    <citation type="submission" date="2019-10" db="EMBL/GenBank/DDBJ databases">
        <title>Conservation and host-specific expression of non-tandemly repeated heterogenous ribosome RNA gene in arbuscular mycorrhizal fungi.</title>
        <authorList>
            <person name="Maeda T."/>
            <person name="Kobayashi Y."/>
            <person name="Nakagawa T."/>
            <person name="Ezawa T."/>
            <person name="Yamaguchi K."/>
            <person name="Bino T."/>
            <person name="Nishimoto Y."/>
            <person name="Shigenobu S."/>
            <person name="Kawaguchi M."/>
        </authorList>
    </citation>
    <scope>NUCLEOTIDE SEQUENCE</scope>
    <source>
        <strain evidence="3">HR1</strain>
    </source>
</reference>
<evidence type="ECO:0000313" key="2">
    <source>
        <dbReference type="EMBL" id="GBC04331.1"/>
    </source>
</evidence>
<evidence type="ECO:0000259" key="1">
    <source>
        <dbReference type="Pfam" id="PF25372"/>
    </source>
</evidence>
<dbReference type="PANTHER" id="PTHR13318">
    <property type="entry name" value="PARTNER OF PAIRED, ISOFORM B-RELATED"/>
    <property type="match status" value="1"/>
</dbReference>
<evidence type="ECO:0000313" key="4">
    <source>
        <dbReference type="Proteomes" id="UP000247702"/>
    </source>
</evidence>
<dbReference type="OrthoDB" id="421226at2759"/>
<dbReference type="GO" id="GO:0031146">
    <property type="term" value="P:SCF-dependent proteasomal ubiquitin-dependent protein catabolic process"/>
    <property type="evidence" value="ECO:0007669"/>
    <property type="project" value="TreeGrafter"/>
</dbReference>
<dbReference type="InterPro" id="IPR006553">
    <property type="entry name" value="Leu-rich_rpt_Cys-con_subtyp"/>
</dbReference>
<dbReference type="Pfam" id="PF25372">
    <property type="entry name" value="DUF7885"/>
    <property type="match status" value="1"/>
</dbReference>
<comment type="caution">
    <text evidence="2">The sequence shown here is derived from an EMBL/GenBank/DDBJ whole genome shotgun (WGS) entry which is preliminary data.</text>
</comment>
<dbReference type="GO" id="GO:0016874">
    <property type="term" value="F:ligase activity"/>
    <property type="evidence" value="ECO:0007669"/>
    <property type="project" value="UniProtKB-KW"/>
</dbReference>
<keyword evidence="3" id="KW-0436">Ligase</keyword>
<dbReference type="AlphaFoldDB" id="A0A2Z6RPZ8"/>
<organism evidence="2 4">
    <name type="scientific">Rhizophagus clarus</name>
    <dbReference type="NCBI Taxonomy" id="94130"/>
    <lineage>
        <taxon>Eukaryota</taxon>
        <taxon>Fungi</taxon>
        <taxon>Fungi incertae sedis</taxon>
        <taxon>Mucoromycota</taxon>
        <taxon>Glomeromycotina</taxon>
        <taxon>Glomeromycetes</taxon>
        <taxon>Glomerales</taxon>
        <taxon>Glomeraceae</taxon>
        <taxon>Rhizophagus</taxon>
    </lineage>
</organism>
<dbReference type="EMBL" id="BEXD01003940">
    <property type="protein sequence ID" value="GBC04331.1"/>
    <property type="molecule type" value="Genomic_DNA"/>
</dbReference>
<dbReference type="SUPFAM" id="SSF52047">
    <property type="entry name" value="RNI-like"/>
    <property type="match status" value="1"/>
</dbReference>
<dbReference type="InterPro" id="IPR032675">
    <property type="entry name" value="LRR_dom_sf"/>
</dbReference>
<gene>
    <name evidence="3" type="ORF">RCL2_002284100</name>
    <name evidence="2" type="ORF">RclHR1_05620005</name>
</gene>
<accession>A0A2Z6RPZ8</accession>
<protein>
    <submittedName>
        <fullName evidence="3">Ubiquitin ligase complex F-box protein GRR1, putative</fullName>
    </submittedName>
</protein>
<dbReference type="SMART" id="SM00367">
    <property type="entry name" value="LRR_CC"/>
    <property type="match status" value="4"/>
</dbReference>
<dbReference type="EMBL" id="BLAL01000246">
    <property type="protein sequence ID" value="GES96201.1"/>
    <property type="molecule type" value="Genomic_DNA"/>
</dbReference>
<dbReference type="Gene3D" id="3.80.10.10">
    <property type="entry name" value="Ribonuclease Inhibitor"/>
    <property type="match status" value="1"/>
</dbReference>